<dbReference type="PANTHER" id="PTHR42935:SF1">
    <property type="entry name" value="SLR0930 PROTEIN"/>
    <property type="match status" value="1"/>
</dbReference>
<dbReference type="SUPFAM" id="SSF52540">
    <property type="entry name" value="P-loop containing nucleoside triphosphate hydrolases"/>
    <property type="match status" value="1"/>
</dbReference>
<comment type="caution">
    <text evidence="2">The sequence shown here is derived from an EMBL/GenBank/DDBJ whole genome shotgun (WGS) entry which is preliminary data.</text>
</comment>
<dbReference type="Proteomes" id="UP000294697">
    <property type="component" value="Unassembled WGS sequence"/>
</dbReference>
<dbReference type="EMBL" id="SODA01000030">
    <property type="protein sequence ID" value="TDV99693.1"/>
    <property type="molecule type" value="Genomic_DNA"/>
</dbReference>
<organism evidence="2 3">
    <name type="scientific">Halanaerobium saccharolyticum</name>
    <dbReference type="NCBI Taxonomy" id="43595"/>
    <lineage>
        <taxon>Bacteria</taxon>
        <taxon>Bacillati</taxon>
        <taxon>Bacillota</taxon>
        <taxon>Clostridia</taxon>
        <taxon>Halanaerobiales</taxon>
        <taxon>Halanaerobiaceae</taxon>
        <taxon>Halanaerobium</taxon>
    </lineage>
</organism>
<dbReference type="PANTHER" id="PTHR42935">
    <property type="entry name" value="SLR0930 PROTEIN"/>
    <property type="match status" value="1"/>
</dbReference>
<sequence length="420" mass="48807">MKKNDFKIALQESEKIILFKNIKEAEIILKLKNCLTAENDSRSNLSDLIYNLIELSINQGLSGDLWHNYLKLKICAAENVFTLRAEKKLINREDSLYQIALNDVEIINNLFSFSFQDILKHLNQSRLTNLNSFKITDSELMPYNLKDLQQLFRSNSPGENLDNLIKFYQNYGVGLLNQSRAFFWQQNTLKAVNNPDPITFDQLIAYQKEKQKLIENTESFLEGYQAHNVLLYGDSGTGKSSSVKAVLNKYYQQGLRLIEINSSQIKELPEILEYLNQRGLNFIIFMDDLSFEEFETDYKYLKAVMEGGIESKPENVLFYATSNRRHLVREKWQDRESEVHENDILNEKLSLSERFGLTLMYNNPTQAEYLTIVNELAAQSGLNLTKKTLRSKALQWSKWNNGRSGRSAKQFINQLLKEKK</sequence>
<evidence type="ECO:0000259" key="1">
    <source>
        <dbReference type="SMART" id="SM00382"/>
    </source>
</evidence>
<name>A0A4R7YX61_9FIRM</name>
<evidence type="ECO:0000313" key="3">
    <source>
        <dbReference type="Proteomes" id="UP000294697"/>
    </source>
</evidence>
<evidence type="ECO:0000313" key="2">
    <source>
        <dbReference type="EMBL" id="TDV99693.1"/>
    </source>
</evidence>
<dbReference type="CDD" id="cd00009">
    <property type="entry name" value="AAA"/>
    <property type="match status" value="1"/>
</dbReference>
<dbReference type="InterPro" id="IPR008533">
    <property type="entry name" value="DUF815"/>
</dbReference>
<dbReference type="AlphaFoldDB" id="A0A4R7YX61"/>
<dbReference type="SMART" id="SM00382">
    <property type="entry name" value="AAA"/>
    <property type="match status" value="1"/>
</dbReference>
<dbReference type="InterPro" id="IPR027417">
    <property type="entry name" value="P-loop_NTPase"/>
</dbReference>
<gene>
    <name evidence="2" type="ORF">C8C77_13010</name>
</gene>
<feature type="domain" description="AAA+ ATPase" evidence="1">
    <location>
        <begin position="225"/>
        <end position="365"/>
    </location>
</feature>
<protein>
    <recommendedName>
        <fullName evidence="1">AAA+ ATPase domain-containing protein</fullName>
    </recommendedName>
</protein>
<dbReference type="RefSeq" id="WP_111573169.1">
    <property type="nucleotide sequence ID" value="NZ_QLME01000027.1"/>
</dbReference>
<reference evidence="2 3" key="1">
    <citation type="submission" date="2019-03" db="EMBL/GenBank/DDBJ databases">
        <title>Subsurface microbial communities from deep shales in Ohio and West Virginia, USA.</title>
        <authorList>
            <person name="Wrighton K."/>
        </authorList>
    </citation>
    <scope>NUCLEOTIDE SEQUENCE [LARGE SCALE GENOMIC DNA]</scope>
    <source>
        <strain evidence="2 3">MSL9.2</strain>
    </source>
</reference>
<dbReference type="Gene3D" id="3.40.50.300">
    <property type="entry name" value="P-loop containing nucleotide triphosphate hydrolases"/>
    <property type="match status" value="1"/>
</dbReference>
<dbReference type="Pfam" id="PF05673">
    <property type="entry name" value="DUF815"/>
    <property type="match status" value="1"/>
</dbReference>
<dbReference type="OrthoDB" id="9812140at2"/>
<accession>A0A4R7YX61</accession>
<dbReference type="InterPro" id="IPR003593">
    <property type="entry name" value="AAA+_ATPase"/>
</dbReference>
<proteinExistence type="predicted"/>